<feature type="region of interest" description="Disordered" evidence="1">
    <location>
        <begin position="122"/>
        <end position="154"/>
    </location>
</feature>
<feature type="compositionally biased region" description="Basic and acidic residues" evidence="1">
    <location>
        <begin position="130"/>
        <end position="146"/>
    </location>
</feature>
<keyword evidence="2" id="KW-0732">Signal</keyword>
<feature type="chain" id="PRO_5001868426" evidence="2">
    <location>
        <begin position="22"/>
        <end position="154"/>
    </location>
</feature>
<dbReference type="AlphaFoldDB" id="A0A090XD03"/>
<evidence type="ECO:0000313" key="3">
    <source>
        <dbReference type="EMBL" id="JAC93380.1"/>
    </source>
</evidence>
<accession>A0A090XD03</accession>
<reference evidence="3" key="1">
    <citation type="journal article" date="2015" name="PLoS Negl. Trop. Dis.">
        <title>Deep Sequencing Analysis of the Ixodes ricinus Haemocytome.</title>
        <authorList>
            <person name="Kotsyfakis M."/>
            <person name="Kopacek P."/>
            <person name="Franta Z."/>
            <person name="Pedra J.H."/>
            <person name="Ribeiro J.M."/>
        </authorList>
    </citation>
    <scope>NUCLEOTIDE SEQUENCE</scope>
</reference>
<proteinExistence type="evidence at transcript level"/>
<evidence type="ECO:0000256" key="1">
    <source>
        <dbReference type="SAM" id="MobiDB-lite"/>
    </source>
</evidence>
<sequence length="154" mass="17005">MLWLKLTLVILISEIGERTMCSESGPAPSTKENKNAPETLPQASLLNNMDRNGCNHQLLPYIKGGQVGFLTVNCTKSCPGEIKENDANGNPCVFKVKPAAKPGRVKVKEGFVATKRILHSWKYSSSLAPDRPRETKRGELIQRSNERGSVNKSR</sequence>
<organism evidence="3">
    <name type="scientific">Ixodes ricinus</name>
    <name type="common">Common tick</name>
    <name type="synonym">Acarus ricinus</name>
    <dbReference type="NCBI Taxonomy" id="34613"/>
    <lineage>
        <taxon>Eukaryota</taxon>
        <taxon>Metazoa</taxon>
        <taxon>Ecdysozoa</taxon>
        <taxon>Arthropoda</taxon>
        <taxon>Chelicerata</taxon>
        <taxon>Arachnida</taxon>
        <taxon>Acari</taxon>
        <taxon>Parasitiformes</taxon>
        <taxon>Ixodida</taxon>
        <taxon>Ixodoidea</taxon>
        <taxon>Ixodidae</taxon>
        <taxon>Ixodinae</taxon>
        <taxon>Ixodes</taxon>
    </lineage>
</organism>
<protein>
    <submittedName>
        <fullName evidence="3">Putative secreted protein</fullName>
    </submittedName>
</protein>
<evidence type="ECO:0000256" key="2">
    <source>
        <dbReference type="SAM" id="SignalP"/>
    </source>
</evidence>
<feature type="signal peptide" evidence="2">
    <location>
        <begin position="1"/>
        <end position="21"/>
    </location>
</feature>
<name>A0A090XD03_IXORI</name>
<dbReference type="EMBL" id="GBIH01001330">
    <property type="protein sequence ID" value="JAC93380.1"/>
    <property type="molecule type" value="mRNA"/>
</dbReference>